<reference evidence="2 3" key="1">
    <citation type="submission" date="2017-04" db="EMBL/GenBank/DDBJ databases">
        <authorList>
            <person name="Afonso C.L."/>
            <person name="Miller P.J."/>
            <person name="Scott M.A."/>
            <person name="Spackman E."/>
            <person name="Goraichik I."/>
            <person name="Dimitrov K.M."/>
            <person name="Suarez D.L."/>
            <person name="Swayne D.E."/>
        </authorList>
    </citation>
    <scope>NUCLEOTIDE SEQUENCE [LARGE SCALE GENOMIC DNA]</scope>
    <source>
        <strain evidence="2 3">USBA 355</strain>
    </source>
</reference>
<dbReference type="Proteomes" id="UP000192917">
    <property type="component" value="Unassembled WGS sequence"/>
</dbReference>
<evidence type="ECO:0000313" key="3">
    <source>
        <dbReference type="Proteomes" id="UP000192917"/>
    </source>
</evidence>
<accession>A0A1Y6BHI1</accession>
<dbReference type="AlphaFoldDB" id="A0A1Y6BHI1"/>
<dbReference type="EMBL" id="FWZX01000004">
    <property type="protein sequence ID" value="SMF07858.1"/>
    <property type="molecule type" value="Genomic_DNA"/>
</dbReference>
<protein>
    <submittedName>
        <fullName evidence="2">Uncharacterized protein</fullName>
    </submittedName>
</protein>
<dbReference type="STRING" id="560819.SAMN05428998_10494"/>
<feature type="coiled-coil region" evidence="1">
    <location>
        <begin position="23"/>
        <end position="64"/>
    </location>
</feature>
<gene>
    <name evidence="2" type="ORF">SAMN05428998_10494</name>
</gene>
<keyword evidence="1" id="KW-0175">Coiled coil</keyword>
<evidence type="ECO:0000313" key="2">
    <source>
        <dbReference type="EMBL" id="SMF07858.1"/>
    </source>
</evidence>
<name>A0A1Y6BHI1_9PROT</name>
<proteinExistence type="predicted"/>
<keyword evidence="3" id="KW-1185">Reference proteome</keyword>
<evidence type="ECO:0000256" key="1">
    <source>
        <dbReference type="SAM" id="Coils"/>
    </source>
</evidence>
<sequence length="224" mass="24703">MIRFLLIVGALGGSLALAYEFGKQIASGEMEALRTKLEKSQQEQEAFESQRSQLQAEVARAQQAETRWHERYQADVPQGAVADILNLVRQRLADGVPAERVQFVVEAVKKQRTCANKPETKRFIVRTPIYSGGADSVGFADSTITVTATGDSAVDEQGRPNAWFDPAKPLHFSVTPLGGKPKLVEGELPLQFSLVRRDTEYLFSAVVSDRRGFVEVTADSCNYP</sequence>
<organism evidence="2 3">
    <name type="scientific">Tistlia consotensis USBA 355</name>
    <dbReference type="NCBI Taxonomy" id="560819"/>
    <lineage>
        <taxon>Bacteria</taxon>
        <taxon>Pseudomonadati</taxon>
        <taxon>Pseudomonadota</taxon>
        <taxon>Alphaproteobacteria</taxon>
        <taxon>Rhodospirillales</taxon>
        <taxon>Rhodovibrionaceae</taxon>
        <taxon>Tistlia</taxon>
    </lineage>
</organism>